<dbReference type="Proteomes" id="UP000823863">
    <property type="component" value="Unassembled WGS sequence"/>
</dbReference>
<evidence type="ECO:0000313" key="1">
    <source>
        <dbReference type="EMBL" id="HJC67455.1"/>
    </source>
</evidence>
<organism evidence="1 2">
    <name type="scientific">Candidatus Enterocloster excrementigallinarum</name>
    <dbReference type="NCBI Taxonomy" id="2838558"/>
    <lineage>
        <taxon>Bacteria</taxon>
        <taxon>Bacillati</taxon>
        <taxon>Bacillota</taxon>
        <taxon>Clostridia</taxon>
        <taxon>Lachnospirales</taxon>
        <taxon>Lachnospiraceae</taxon>
        <taxon>Enterocloster</taxon>
    </lineage>
</organism>
<reference evidence="1" key="1">
    <citation type="journal article" date="2021" name="PeerJ">
        <title>Extensive microbial diversity within the chicken gut microbiome revealed by metagenomics and culture.</title>
        <authorList>
            <person name="Gilroy R."/>
            <person name="Ravi A."/>
            <person name="Getino M."/>
            <person name="Pursley I."/>
            <person name="Horton D.L."/>
            <person name="Alikhan N.F."/>
            <person name="Baker D."/>
            <person name="Gharbi K."/>
            <person name="Hall N."/>
            <person name="Watson M."/>
            <person name="Adriaenssens E.M."/>
            <person name="Foster-Nyarko E."/>
            <person name="Jarju S."/>
            <person name="Secka A."/>
            <person name="Antonio M."/>
            <person name="Oren A."/>
            <person name="Chaudhuri R.R."/>
            <person name="La Ragione R."/>
            <person name="Hildebrand F."/>
            <person name="Pallen M.J."/>
        </authorList>
    </citation>
    <scope>NUCLEOTIDE SEQUENCE</scope>
    <source>
        <strain evidence="1">CHK198-12963</strain>
    </source>
</reference>
<reference evidence="1" key="2">
    <citation type="submission" date="2021-04" db="EMBL/GenBank/DDBJ databases">
        <authorList>
            <person name="Gilroy R."/>
        </authorList>
    </citation>
    <scope>NUCLEOTIDE SEQUENCE</scope>
    <source>
        <strain evidence="1">CHK198-12963</strain>
    </source>
</reference>
<name>A0A9D2PYA1_9FIRM</name>
<comment type="caution">
    <text evidence="1">The sequence shown here is derived from an EMBL/GenBank/DDBJ whole genome shotgun (WGS) entry which is preliminary data.</text>
</comment>
<gene>
    <name evidence="1" type="ORF">H9931_12225</name>
</gene>
<evidence type="ECO:0000313" key="2">
    <source>
        <dbReference type="Proteomes" id="UP000823863"/>
    </source>
</evidence>
<dbReference type="AlphaFoldDB" id="A0A9D2PYA1"/>
<proteinExistence type="predicted"/>
<sequence length="45" mass="5339">MKLLEQEARFIQCRLIMAACWLGFHTLDVEMAIDDLKEIDEQKRS</sequence>
<protein>
    <submittedName>
        <fullName evidence="1">Uncharacterized protein</fullName>
    </submittedName>
</protein>
<dbReference type="EMBL" id="DWWB01000071">
    <property type="protein sequence ID" value="HJC67455.1"/>
    <property type="molecule type" value="Genomic_DNA"/>
</dbReference>
<accession>A0A9D2PYA1</accession>